<dbReference type="PRINTS" id="PR00368">
    <property type="entry name" value="FADPNR"/>
</dbReference>
<organism evidence="6 7">
    <name type="scientific">Sistotremastrum niveocremeum HHB9708</name>
    <dbReference type="NCBI Taxonomy" id="1314777"/>
    <lineage>
        <taxon>Eukaryota</taxon>
        <taxon>Fungi</taxon>
        <taxon>Dikarya</taxon>
        <taxon>Basidiomycota</taxon>
        <taxon>Agaricomycotina</taxon>
        <taxon>Agaricomycetes</taxon>
        <taxon>Sistotremastrales</taxon>
        <taxon>Sistotremastraceae</taxon>
        <taxon>Sertulicium</taxon>
        <taxon>Sertulicium niveocremeum</taxon>
    </lineage>
</organism>
<dbReference type="Proteomes" id="UP000076722">
    <property type="component" value="Unassembled WGS sequence"/>
</dbReference>
<evidence type="ECO:0000256" key="1">
    <source>
        <dbReference type="ARBA" id="ARBA00006442"/>
    </source>
</evidence>
<dbReference type="Pfam" id="PF07992">
    <property type="entry name" value="Pyr_redox_2"/>
    <property type="match status" value="1"/>
</dbReference>
<evidence type="ECO:0000259" key="5">
    <source>
        <dbReference type="Pfam" id="PF07992"/>
    </source>
</evidence>
<gene>
    <name evidence="6" type="ORF">SISNIDRAFT_429863</name>
</gene>
<comment type="similarity">
    <text evidence="1">Belongs to the FAD-dependent oxidoreductase family.</text>
</comment>
<dbReference type="AlphaFoldDB" id="A0A164SLF8"/>
<dbReference type="PRINTS" id="PR00411">
    <property type="entry name" value="PNDRDTASEI"/>
</dbReference>
<dbReference type="GO" id="GO:0005737">
    <property type="term" value="C:cytoplasm"/>
    <property type="evidence" value="ECO:0007669"/>
    <property type="project" value="TreeGrafter"/>
</dbReference>
<dbReference type="GO" id="GO:0004174">
    <property type="term" value="F:electron-transferring-flavoprotein dehydrogenase activity"/>
    <property type="evidence" value="ECO:0007669"/>
    <property type="project" value="TreeGrafter"/>
</dbReference>
<dbReference type="GO" id="GO:0050660">
    <property type="term" value="F:flavin adenine dinucleotide binding"/>
    <property type="evidence" value="ECO:0007669"/>
    <property type="project" value="TreeGrafter"/>
</dbReference>
<reference evidence="6 7" key="1">
    <citation type="journal article" date="2016" name="Mol. Biol. Evol.">
        <title>Comparative Genomics of Early-Diverging Mushroom-Forming Fungi Provides Insights into the Origins of Lignocellulose Decay Capabilities.</title>
        <authorList>
            <person name="Nagy L.G."/>
            <person name="Riley R."/>
            <person name="Tritt A."/>
            <person name="Adam C."/>
            <person name="Daum C."/>
            <person name="Floudas D."/>
            <person name="Sun H."/>
            <person name="Yadav J.S."/>
            <person name="Pangilinan J."/>
            <person name="Larsson K.H."/>
            <person name="Matsuura K."/>
            <person name="Barry K."/>
            <person name="Labutti K."/>
            <person name="Kuo R."/>
            <person name="Ohm R.A."/>
            <person name="Bhattacharya S.S."/>
            <person name="Shirouzu T."/>
            <person name="Yoshinaga Y."/>
            <person name="Martin F.M."/>
            <person name="Grigoriev I.V."/>
            <person name="Hibbett D.S."/>
        </authorList>
    </citation>
    <scope>NUCLEOTIDE SEQUENCE [LARGE SCALE GENOMIC DNA]</scope>
    <source>
        <strain evidence="6 7">HHB9708</strain>
    </source>
</reference>
<keyword evidence="2" id="KW-0285">Flavoprotein</keyword>
<dbReference type="InterPro" id="IPR023753">
    <property type="entry name" value="FAD/NAD-binding_dom"/>
</dbReference>
<keyword evidence="3" id="KW-0274">FAD</keyword>
<keyword evidence="4" id="KW-0560">Oxidoreductase</keyword>
<evidence type="ECO:0000313" key="7">
    <source>
        <dbReference type="Proteomes" id="UP000076722"/>
    </source>
</evidence>
<dbReference type="OrthoDB" id="202203at2759"/>
<keyword evidence="7" id="KW-1185">Reference proteome</keyword>
<evidence type="ECO:0000256" key="3">
    <source>
        <dbReference type="ARBA" id="ARBA00022827"/>
    </source>
</evidence>
<accession>A0A164SLF8</accession>
<sequence>MPSIVIIGAGGFGAPIARALSSKLDPKQHTITLISSRDFFTHLPGTLRMIVTPEGELEKRVLMPLDKLFVKGNGNFVLGTVTEVRSDKDGRRGWVVLESGDQIYWDILVLAPGSSWEAGLNLPVGTKNHALSHVEAWRSQFAHAEKIVLAGGGSVGIELAGELRDLYPNKKITIVHGGPYLLNEAYPLKFRKDIELKVRKRNIELLLQNHLDQLSPVISSGVEGTYVTREGNSLVADLIVPTRGGKPDTSFLSSLPGASLTASGHVKILPTMQLPAFPHILAAGDVIDFPEQKQVGKAGAHQAVIVPNVVALLKEIEIGQAAHLKEYQGTFEAIVITNGKYGGSGYLGVLWGILFGDWLASLFKSRWLLIGLARSQLGL</sequence>
<feature type="domain" description="FAD/NAD(P)-binding" evidence="5">
    <location>
        <begin position="3"/>
        <end position="295"/>
    </location>
</feature>
<dbReference type="InterPro" id="IPR036188">
    <property type="entry name" value="FAD/NAD-bd_sf"/>
</dbReference>
<evidence type="ECO:0000313" key="6">
    <source>
        <dbReference type="EMBL" id="KZS91599.1"/>
    </source>
</evidence>
<dbReference type="PANTHER" id="PTHR43735">
    <property type="entry name" value="APOPTOSIS-INDUCING FACTOR 1"/>
    <property type="match status" value="1"/>
</dbReference>
<dbReference type="STRING" id="1314777.A0A164SLF8"/>
<evidence type="ECO:0000256" key="4">
    <source>
        <dbReference type="ARBA" id="ARBA00023002"/>
    </source>
</evidence>
<dbReference type="Gene3D" id="3.50.50.100">
    <property type="match status" value="1"/>
</dbReference>
<evidence type="ECO:0000256" key="2">
    <source>
        <dbReference type="ARBA" id="ARBA00022630"/>
    </source>
</evidence>
<proteinExistence type="inferred from homology"/>
<protein>
    <submittedName>
        <fullName evidence="6">FAD/NAD(P)-binding domain-containing protein</fullName>
    </submittedName>
</protein>
<dbReference type="SUPFAM" id="SSF51905">
    <property type="entry name" value="FAD/NAD(P)-binding domain"/>
    <property type="match status" value="2"/>
</dbReference>
<dbReference type="PANTHER" id="PTHR43735:SF3">
    <property type="entry name" value="FERROPTOSIS SUPPRESSOR PROTEIN 1"/>
    <property type="match status" value="1"/>
</dbReference>
<name>A0A164SLF8_9AGAM</name>
<dbReference type="EMBL" id="KV419414">
    <property type="protein sequence ID" value="KZS91599.1"/>
    <property type="molecule type" value="Genomic_DNA"/>
</dbReference>